<proteinExistence type="predicted"/>
<evidence type="ECO:0000313" key="1">
    <source>
        <dbReference type="EMBL" id="EEQ11291.1"/>
    </source>
</evidence>
<name>A0ABM9YBQ5_YERMW</name>
<gene>
    <name evidence="1" type="ORF">ymoll0001_29690</name>
</gene>
<accession>A0ABM9YBQ5</accession>
<organism evidence="1 2">
    <name type="scientific">Yersinia mollaretii (strain ATCC 43969 / DSM 18520 / CIP 103324 / CNY 7263 / WAIP 204)</name>
    <dbReference type="NCBI Taxonomy" id="349967"/>
    <lineage>
        <taxon>Bacteria</taxon>
        <taxon>Pseudomonadati</taxon>
        <taxon>Pseudomonadota</taxon>
        <taxon>Gammaproteobacteria</taxon>
        <taxon>Enterobacterales</taxon>
        <taxon>Yersiniaceae</taxon>
        <taxon>Yersinia</taxon>
    </lineage>
</organism>
<evidence type="ECO:0000313" key="2">
    <source>
        <dbReference type="Proteomes" id="UP000003027"/>
    </source>
</evidence>
<dbReference type="Proteomes" id="UP000003027">
    <property type="component" value="Unassembled WGS sequence"/>
</dbReference>
<protein>
    <submittedName>
        <fullName evidence="1">Uncharacterized protein</fullName>
    </submittedName>
</protein>
<keyword evidence="2" id="KW-1185">Reference proteome</keyword>
<comment type="caution">
    <text evidence="1">The sequence shown here is derived from an EMBL/GenBank/DDBJ whole genome shotgun (WGS) entry which is preliminary data.</text>
</comment>
<sequence length="47" mass="5549">MTVAAFPLFCRRFPTLNTHKNKIYKNQLIKCLLFETHIQVIVSVSRQ</sequence>
<reference evidence="1" key="1">
    <citation type="submission" date="2008-12" db="EMBL/GenBank/DDBJ databases">
        <title>Annotation of the Yersinia mollaretii ATCC 43969 genome.</title>
        <authorList>
            <person name="Read T.D."/>
            <person name="Akmal A."/>
            <person name="Bishop-Lilly K."/>
            <person name="Chen P.E."/>
            <person name="Cook C."/>
            <person name="Kiley M.P."/>
            <person name="Lentz S."/>
            <person name="Mateczun A."/>
            <person name="Nagarajan N."/>
            <person name="Nolan N."/>
            <person name="Osborne B.I."/>
            <person name="Pop M."/>
            <person name="Sozhamannan S."/>
            <person name="Stewart A.C."/>
            <person name="Sulakvelidze A."/>
            <person name="Thomason B."/>
            <person name="Willner K."/>
            <person name="Zwick M.E."/>
        </authorList>
    </citation>
    <scope>NUCLEOTIDE SEQUENCE [LARGE SCALE GENOMIC DNA]</scope>
    <source>
        <strain evidence="1">ATCC 43969</strain>
    </source>
</reference>
<dbReference type="EMBL" id="AALD02000010">
    <property type="protein sequence ID" value="EEQ11291.1"/>
    <property type="molecule type" value="Genomic_DNA"/>
</dbReference>